<evidence type="ECO:0000259" key="5">
    <source>
        <dbReference type="Pfam" id="PF01343"/>
    </source>
</evidence>
<feature type="domain" description="Peptidase S49" evidence="5">
    <location>
        <begin position="125"/>
        <end position="267"/>
    </location>
</feature>
<evidence type="ECO:0000256" key="1">
    <source>
        <dbReference type="ARBA" id="ARBA00008683"/>
    </source>
</evidence>
<keyword evidence="3" id="KW-0378">Hydrolase</keyword>
<dbReference type="CDD" id="cd07023">
    <property type="entry name" value="S49_Sppa_N_C"/>
    <property type="match status" value="1"/>
</dbReference>
<reference evidence="6" key="1">
    <citation type="submission" date="2022-12" db="EMBL/GenBank/DDBJ databases">
        <title>Reference genome sequencing for broad-spectrum identification of bacterial and archaeal isolates by mass spectrometry.</title>
        <authorList>
            <person name="Sekiguchi Y."/>
            <person name="Tourlousse D.M."/>
        </authorList>
    </citation>
    <scope>NUCLEOTIDE SEQUENCE</scope>
    <source>
        <strain evidence="6">ASRB1</strain>
    </source>
</reference>
<dbReference type="PRINTS" id="PR00127">
    <property type="entry name" value="CLPPROTEASEP"/>
</dbReference>
<dbReference type="EMBL" id="BSDR01000001">
    <property type="protein sequence ID" value="GLI32951.1"/>
    <property type="molecule type" value="Genomic_DNA"/>
</dbReference>
<dbReference type="InterPro" id="IPR002142">
    <property type="entry name" value="Peptidase_S49"/>
</dbReference>
<dbReference type="InterPro" id="IPR047272">
    <property type="entry name" value="S49_SppA_C"/>
</dbReference>
<dbReference type="RefSeq" id="WP_281791969.1">
    <property type="nucleotide sequence ID" value="NZ_BSDR01000001.1"/>
</dbReference>
<dbReference type="NCBIfam" id="TIGR00706">
    <property type="entry name" value="SppA_dom"/>
    <property type="match status" value="1"/>
</dbReference>
<keyword evidence="2" id="KW-0645">Protease</keyword>
<sequence length="334" mass="37002">MSHFFRAFQSLFFVFSLTSFLVCSGCIKPKITLFPDGAEPLKEYTLQGSGKQKILIIPIKGFISDSPRNLPLYRKVGMVQEVVAHLKRAEKDEDIKAVLLKIDSPGGSVTASDILYHEILKFKERSGVKLIAVMMGVAASGGYYISLSADLVMAHPTSITGSIGVVFLQPNVSGLMDKMGLEVQIDKSGRNKDMGSPFRKATPEEQKIVQGLVDDLAGRFLSLVDERRKLSDEAKKDIASARIYTASDALRLGLVDRIGYLDDAILETIRMAGLPEDARVVVYRRSEYADDNFYNTSSSKRGMPDINLIQLDLVESIPPFRSGFYYLWLPGQSD</sequence>
<proteinExistence type="inferred from homology"/>
<keyword evidence="7" id="KW-1185">Reference proteome</keyword>
<dbReference type="Gene3D" id="3.90.226.10">
    <property type="entry name" value="2-enoyl-CoA Hydratase, Chain A, domain 1"/>
    <property type="match status" value="1"/>
</dbReference>
<keyword evidence="4" id="KW-0720">Serine protease</keyword>
<comment type="caution">
    <text evidence="6">The sequence shown here is derived from an EMBL/GenBank/DDBJ whole genome shotgun (WGS) entry which is preliminary data.</text>
</comment>
<dbReference type="GO" id="GO:0004176">
    <property type="term" value="F:ATP-dependent peptidase activity"/>
    <property type="evidence" value="ECO:0007669"/>
    <property type="project" value="InterPro"/>
</dbReference>
<dbReference type="PANTHER" id="PTHR42987">
    <property type="entry name" value="PEPTIDASE S49"/>
    <property type="match status" value="1"/>
</dbReference>
<protein>
    <submittedName>
        <fullName evidence="6">Signal peptide peptidase SppA</fullName>
    </submittedName>
</protein>
<evidence type="ECO:0000256" key="4">
    <source>
        <dbReference type="ARBA" id="ARBA00022825"/>
    </source>
</evidence>
<dbReference type="Pfam" id="PF01343">
    <property type="entry name" value="Peptidase_S49"/>
    <property type="match status" value="1"/>
</dbReference>
<gene>
    <name evidence="6" type="primary">sppA</name>
    <name evidence="6" type="ORF">DAMNIGENAA_03840</name>
</gene>
<evidence type="ECO:0000313" key="6">
    <source>
        <dbReference type="EMBL" id="GLI32951.1"/>
    </source>
</evidence>
<dbReference type="SUPFAM" id="SSF52096">
    <property type="entry name" value="ClpP/crotonase"/>
    <property type="match status" value="1"/>
</dbReference>
<dbReference type="Proteomes" id="UP001144372">
    <property type="component" value="Unassembled WGS sequence"/>
</dbReference>
<dbReference type="GO" id="GO:0004252">
    <property type="term" value="F:serine-type endopeptidase activity"/>
    <property type="evidence" value="ECO:0007669"/>
    <property type="project" value="InterPro"/>
</dbReference>
<dbReference type="GO" id="GO:0006508">
    <property type="term" value="P:proteolysis"/>
    <property type="evidence" value="ECO:0007669"/>
    <property type="project" value="UniProtKB-KW"/>
</dbReference>
<comment type="similarity">
    <text evidence="1">Belongs to the peptidase S49 family.</text>
</comment>
<evidence type="ECO:0000256" key="3">
    <source>
        <dbReference type="ARBA" id="ARBA00022801"/>
    </source>
</evidence>
<dbReference type="InterPro" id="IPR029045">
    <property type="entry name" value="ClpP/crotonase-like_dom_sf"/>
</dbReference>
<evidence type="ECO:0000256" key="2">
    <source>
        <dbReference type="ARBA" id="ARBA00022670"/>
    </source>
</evidence>
<dbReference type="PANTHER" id="PTHR42987:SF4">
    <property type="entry name" value="PROTEASE SOHB-RELATED"/>
    <property type="match status" value="1"/>
</dbReference>
<accession>A0A9W6D4F0</accession>
<dbReference type="AlphaFoldDB" id="A0A9W6D4F0"/>
<name>A0A9W6D4F0_9BACT</name>
<dbReference type="InterPro" id="IPR001907">
    <property type="entry name" value="ClpP"/>
</dbReference>
<dbReference type="InterPro" id="IPR004635">
    <property type="entry name" value="Pept_S49_SppA"/>
</dbReference>
<organism evidence="6 7">
    <name type="scientific">Desulforhabdus amnigena</name>
    <dbReference type="NCBI Taxonomy" id="40218"/>
    <lineage>
        <taxon>Bacteria</taxon>
        <taxon>Pseudomonadati</taxon>
        <taxon>Thermodesulfobacteriota</taxon>
        <taxon>Syntrophobacteria</taxon>
        <taxon>Syntrophobacterales</taxon>
        <taxon>Syntrophobacteraceae</taxon>
        <taxon>Desulforhabdus</taxon>
    </lineage>
</organism>
<dbReference type="Gene3D" id="6.20.330.10">
    <property type="match status" value="1"/>
</dbReference>
<evidence type="ECO:0000313" key="7">
    <source>
        <dbReference type="Proteomes" id="UP001144372"/>
    </source>
</evidence>